<dbReference type="GO" id="GO:0005886">
    <property type="term" value="C:plasma membrane"/>
    <property type="evidence" value="ECO:0007669"/>
    <property type="project" value="TreeGrafter"/>
</dbReference>
<reference evidence="10 11" key="1">
    <citation type="submission" date="2018-07" db="EMBL/GenBank/DDBJ databases">
        <title>Genomic Encyclopedia of Type Strains, Phase IV (KMG-IV): sequencing the most valuable type-strain genomes for metagenomic binning, comparative biology and taxonomic classification.</title>
        <authorList>
            <person name="Goeker M."/>
        </authorList>
    </citation>
    <scope>NUCLEOTIDE SEQUENCE [LARGE SCALE GENOMIC DNA]</scope>
    <source>
        <strain evidence="10 11">DSM 44952</strain>
    </source>
</reference>
<evidence type="ECO:0000256" key="4">
    <source>
        <dbReference type="ARBA" id="ARBA00022692"/>
    </source>
</evidence>
<feature type="transmembrane region" description="Helical" evidence="9">
    <location>
        <begin position="46"/>
        <end position="69"/>
    </location>
</feature>
<dbReference type="InterPro" id="IPR026030">
    <property type="entry name" value="Pur-cyt_permease_Fcy2/21/22"/>
</dbReference>
<feature type="transmembrane region" description="Helical" evidence="9">
    <location>
        <begin position="127"/>
        <end position="145"/>
    </location>
</feature>
<feature type="transmembrane region" description="Helical" evidence="9">
    <location>
        <begin position="253"/>
        <end position="278"/>
    </location>
</feature>
<feature type="transmembrane region" description="Helical" evidence="9">
    <location>
        <begin position="182"/>
        <end position="201"/>
    </location>
</feature>
<evidence type="ECO:0000256" key="3">
    <source>
        <dbReference type="ARBA" id="ARBA00022448"/>
    </source>
</evidence>
<keyword evidence="11" id="KW-1185">Reference proteome</keyword>
<evidence type="ECO:0000256" key="8">
    <source>
        <dbReference type="SAM" id="MobiDB-lite"/>
    </source>
</evidence>
<feature type="transmembrane region" description="Helical" evidence="9">
    <location>
        <begin position="157"/>
        <end position="175"/>
    </location>
</feature>
<evidence type="ECO:0000256" key="6">
    <source>
        <dbReference type="ARBA" id="ARBA00023136"/>
    </source>
</evidence>
<feature type="transmembrane region" description="Helical" evidence="9">
    <location>
        <begin position="406"/>
        <end position="424"/>
    </location>
</feature>
<dbReference type="OrthoDB" id="9809167at2"/>
<keyword evidence="6 7" id="KW-0472">Membrane</keyword>
<dbReference type="PANTHER" id="PTHR31806:SF1">
    <property type="entry name" value="PURINE-CYTOSINE PERMEASE FCY2-RELATED"/>
    <property type="match status" value="1"/>
</dbReference>
<feature type="transmembrane region" description="Helical" evidence="9">
    <location>
        <begin position="361"/>
        <end position="385"/>
    </location>
</feature>
<organism evidence="10 11">
    <name type="scientific">Nocardia mexicana</name>
    <dbReference type="NCBI Taxonomy" id="279262"/>
    <lineage>
        <taxon>Bacteria</taxon>
        <taxon>Bacillati</taxon>
        <taxon>Actinomycetota</taxon>
        <taxon>Actinomycetes</taxon>
        <taxon>Mycobacteriales</taxon>
        <taxon>Nocardiaceae</taxon>
        <taxon>Nocardia</taxon>
    </lineage>
</organism>
<dbReference type="AlphaFoldDB" id="A0A370HEL6"/>
<dbReference type="EMBL" id="QQAZ01000001">
    <property type="protein sequence ID" value="RDI55684.1"/>
    <property type="molecule type" value="Genomic_DNA"/>
</dbReference>
<evidence type="ECO:0000256" key="2">
    <source>
        <dbReference type="ARBA" id="ARBA00008974"/>
    </source>
</evidence>
<comment type="subcellular location">
    <subcellularLocation>
        <location evidence="1">Membrane</location>
        <topology evidence="1">Multi-pass membrane protein</topology>
    </subcellularLocation>
</comment>
<keyword evidence="3 7" id="KW-0813">Transport</keyword>
<dbReference type="PANTHER" id="PTHR31806">
    <property type="entry name" value="PURINE-CYTOSINE PERMEASE FCY2-RELATED"/>
    <property type="match status" value="1"/>
</dbReference>
<feature type="region of interest" description="Disordered" evidence="8">
    <location>
        <begin position="1"/>
        <end position="22"/>
    </location>
</feature>
<dbReference type="GO" id="GO:0022857">
    <property type="term" value="F:transmembrane transporter activity"/>
    <property type="evidence" value="ECO:0007669"/>
    <property type="project" value="InterPro"/>
</dbReference>
<proteinExistence type="inferred from homology"/>
<feature type="transmembrane region" description="Helical" evidence="9">
    <location>
        <begin position="436"/>
        <end position="461"/>
    </location>
</feature>
<name>A0A370HEL6_9NOCA</name>
<dbReference type="RefSeq" id="WP_068031277.1">
    <property type="nucleotide sequence ID" value="NZ_QQAZ01000001.1"/>
</dbReference>
<keyword evidence="5 9" id="KW-1133">Transmembrane helix</keyword>
<feature type="transmembrane region" description="Helical" evidence="9">
    <location>
        <begin position="213"/>
        <end position="233"/>
    </location>
</feature>
<sequence>MSVIEGDPPLHPPAPPGTAPRSLVEQRGIDHIPDSERRGTVRQLGLMWSGVILNVQVVVYGTLLAVLGLNLWQAAAAIAIGASTWVIAGLASLPGPAAGTTTFAVSRAPFGRNGMRPIAFCNWLQQIGYEVLDLVLLVLAGSALLDMAGVHVGTGTKVVLLVVFSIAQSVLPSLGHAAITRVLHLLVAPFAALFLVMAWLTVDKLQLTGGQPASWTVFLGGIALACSASGLGWSPNGTDFSRYLPRSTSRIRIVAAVTLGGAVPQALLMLLGVGVALLTTTASDPISGLPSVYPGWFLAPYLVLVIAQMISLNAIDLYSSGVTLQAIGIRIGRWQAVVLDGVICAVIGAVVVFSADFNTFVGNFLLFMIAWFAPWVAIFVVDYFLRRGRYDRDSLGPTGGRYRRPLGLHAPGVAAQAAGTLAALCWIDTSVFTGPLAHLCGGADLSVPAGLLVGGAVYYLAARKSVVAESGDDAERSPR</sequence>
<comment type="similarity">
    <text evidence="2 7">Belongs to the purine-cytosine permease (2.A.39) family.</text>
</comment>
<evidence type="ECO:0000256" key="9">
    <source>
        <dbReference type="SAM" id="Phobius"/>
    </source>
</evidence>
<evidence type="ECO:0000256" key="7">
    <source>
        <dbReference type="PIRNR" id="PIRNR002744"/>
    </source>
</evidence>
<accession>A0A370HEL6</accession>
<gene>
    <name evidence="10" type="ORF">DFR68_101518</name>
</gene>
<dbReference type="Pfam" id="PF02133">
    <property type="entry name" value="Transp_cyt_pur"/>
    <property type="match status" value="1"/>
</dbReference>
<keyword evidence="4 9" id="KW-0812">Transmembrane</keyword>
<dbReference type="Gene3D" id="1.10.4160.10">
    <property type="entry name" value="Hydantoin permease"/>
    <property type="match status" value="1"/>
</dbReference>
<evidence type="ECO:0000256" key="5">
    <source>
        <dbReference type="ARBA" id="ARBA00022989"/>
    </source>
</evidence>
<feature type="transmembrane region" description="Helical" evidence="9">
    <location>
        <begin position="336"/>
        <end position="355"/>
    </location>
</feature>
<dbReference type="Proteomes" id="UP000255355">
    <property type="component" value="Unassembled WGS sequence"/>
</dbReference>
<evidence type="ECO:0000313" key="11">
    <source>
        <dbReference type="Proteomes" id="UP000255355"/>
    </source>
</evidence>
<feature type="transmembrane region" description="Helical" evidence="9">
    <location>
        <begin position="298"/>
        <end position="315"/>
    </location>
</feature>
<evidence type="ECO:0000313" key="10">
    <source>
        <dbReference type="EMBL" id="RDI55684.1"/>
    </source>
</evidence>
<evidence type="ECO:0000256" key="1">
    <source>
        <dbReference type="ARBA" id="ARBA00004141"/>
    </source>
</evidence>
<dbReference type="PIRSF" id="PIRSF002744">
    <property type="entry name" value="Pur-cyt_permease"/>
    <property type="match status" value="1"/>
</dbReference>
<dbReference type="STRING" id="1210089.GCA_001613165_07468"/>
<protein>
    <submittedName>
        <fullName evidence="10">Purine-cytosine permease-like protein</fullName>
    </submittedName>
</protein>
<dbReference type="InterPro" id="IPR001248">
    <property type="entry name" value="Pur-cyt_permease"/>
</dbReference>
<feature type="transmembrane region" description="Helical" evidence="9">
    <location>
        <begin position="75"/>
        <end position="106"/>
    </location>
</feature>
<feature type="compositionally biased region" description="Pro residues" evidence="8">
    <location>
        <begin position="9"/>
        <end position="18"/>
    </location>
</feature>
<comment type="caution">
    <text evidence="10">The sequence shown here is derived from an EMBL/GenBank/DDBJ whole genome shotgun (WGS) entry which is preliminary data.</text>
</comment>